<dbReference type="GO" id="GO:0005525">
    <property type="term" value="F:GTP binding"/>
    <property type="evidence" value="ECO:0007669"/>
    <property type="project" value="UniProtKB-UniRule"/>
</dbReference>
<feature type="binding site" evidence="11">
    <location>
        <position position="388"/>
    </location>
    <ligand>
        <name>GTP</name>
        <dbReference type="ChEBI" id="CHEBI:37565"/>
    </ligand>
</feature>
<organism evidence="14 15">
    <name type="scientific">Corynebacterium aquatimens</name>
    <dbReference type="NCBI Taxonomy" id="1190508"/>
    <lineage>
        <taxon>Bacteria</taxon>
        <taxon>Bacillati</taxon>
        <taxon>Actinomycetota</taxon>
        <taxon>Actinomycetes</taxon>
        <taxon>Mycobacteriales</taxon>
        <taxon>Corynebacteriaceae</taxon>
        <taxon>Corynebacterium</taxon>
    </lineage>
</organism>
<dbReference type="RefSeq" id="WP_196825180.1">
    <property type="nucleotide sequence ID" value="NZ_CP046980.1"/>
</dbReference>
<keyword evidence="4 11" id="KW-0312">Gluconeogenesis</keyword>
<dbReference type="Pfam" id="PF00821">
    <property type="entry name" value="PEPCK_GTP"/>
    <property type="match status" value="1"/>
</dbReference>
<evidence type="ECO:0000256" key="1">
    <source>
        <dbReference type="ARBA" id="ARBA00004742"/>
    </source>
</evidence>
<keyword evidence="7 11" id="KW-0210">Decarboxylase</keyword>
<dbReference type="HAMAP" id="MF_00452">
    <property type="entry name" value="PEPCK_GTP"/>
    <property type="match status" value="1"/>
</dbReference>
<keyword evidence="11" id="KW-0963">Cytoplasm</keyword>
<comment type="caution">
    <text evidence="14">The sequence shown here is derived from an EMBL/GenBank/DDBJ whole genome shotgun (WGS) entry which is preliminary data.</text>
</comment>
<dbReference type="GO" id="GO:0006107">
    <property type="term" value="P:oxaloacetate metabolic process"/>
    <property type="evidence" value="ECO:0007669"/>
    <property type="project" value="TreeGrafter"/>
</dbReference>
<dbReference type="EC" id="4.1.1.32" evidence="11"/>
<evidence type="ECO:0000256" key="3">
    <source>
        <dbReference type="ARBA" id="ARBA00011245"/>
    </source>
</evidence>
<feature type="binding site" evidence="11">
    <location>
        <position position="271"/>
    </location>
    <ligand>
        <name>substrate</name>
    </ligand>
</feature>
<dbReference type="AlphaFoldDB" id="A0A931DWL1"/>
<dbReference type="InterPro" id="IPR018091">
    <property type="entry name" value="PEP_carboxykin_GTP_CS"/>
</dbReference>
<dbReference type="GO" id="GO:0006094">
    <property type="term" value="P:gluconeogenesis"/>
    <property type="evidence" value="ECO:0007669"/>
    <property type="project" value="UniProtKB-UniRule"/>
</dbReference>
<dbReference type="SUPFAM" id="SSF53795">
    <property type="entry name" value="PEP carboxykinase-like"/>
    <property type="match status" value="1"/>
</dbReference>
<comment type="pathway">
    <text evidence="1 11">Carbohydrate biosynthesis; gluconeogenesis.</text>
</comment>
<evidence type="ECO:0000256" key="7">
    <source>
        <dbReference type="ARBA" id="ARBA00022793"/>
    </source>
</evidence>
<dbReference type="InterPro" id="IPR008210">
    <property type="entry name" value="PEP_carboxykinase_N"/>
</dbReference>
<feature type="binding site" evidence="11">
    <location>
        <begin position="220"/>
        <end position="222"/>
    </location>
    <ligand>
        <name>substrate</name>
    </ligand>
</feature>
<dbReference type="InterPro" id="IPR035078">
    <property type="entry name" value="PEP_carboxykinase_GTP_N"/>
</dbReference>
<keyword evidence="6 11" id="KW-0547">Nucleotide-binding</keyword>
<gene>
    <name evidence="11" type="primary">pckG</name>
    <name evidence="14" type="ORF">IW254_001828</name>
</gene>
<comment type="subunit">
    <text evidence="3 11">Monomer.</text>
</comment>
<dbReference type="InterPro" id="IPR035077">
    <property type="entry name" value="PEP_carboxykinase_GTP_C"/>
</dbReference>
<evidence type="ECO:0000256" key="2">
    <source>
        <dbReference type="ARBA" id="ARBA00005796"/>
    </source>
</evidence>
<dbReference type="PANTHER" id="PTHR11561:SF0">
    <property type="entry name" value="PHOSPHOENOLPYRUVATE CARBOXYKINASE [GTP]-RELATED"/>
    <property type="match status" value="1"/>
</dbReference>
<dbReference type="InterPro" id="IPR013035">
    <property type="entry name" value="PEP_carboxykinase_C"/>
</dbReference>
<dbReference type="Gene3D" id="2.170.8.10">
    <property type="entry name" value="Phosphoenolpyruvate Carboxykinase, domain 2"/>
    <property type="match status" value="1"/>
</dbReference>
<dbReference type="NCBIfam" id="NF003253">
    <property type="entry name" value="PRK04210.1"/>
    <property type="match status" value="1"/>
</dbReference>
<evidence type="ECO:0000256" key="8">
    <source>
        <dbReference type="ARBA" id="ARBA00023134"/>
    </source>
</evidence>
<evidence type="ECO:0000313" key="15">
    <source>
        <dbReference type="Proteomes" id="UP000658613"/>
    </source>
</evidence>
<dbReference type="PANTHER" id="PTHR11561">
    <property type="entry name" value="PHOSPHOENOLPYRUVATE CARBOXYKINASE"/>
    <property type="match status" value="1"/>
</dbReference>
<feature type="binding site" evidence="11">
    <location>
        <begin position="386"/>
        <end position="388"/>
    </location>
    <ligand>
        <name>substrate</name>
    </ligand>
</feature>
<protein>
    <recommendedName>
        <fullName evidence="11">Phosphoenolpyruvate carboxykinase [GTP]</fullName>
        <shortName evidence="11">PEP carboxykinase</shortName>
        <shortName evidence="11">PEPCK</shortName>
        <ecNumber evidence="11">4.1.1.32</ecNumber>
    </recommendedName>
    <alternativeName>
        <fullName evidence="11">GTP-dependent phosphoenolpyruvate carboxykinase</fullName>
        <shortName evidence="11">GTP-PEPCK</shortName>
    </alternativeName>
</protein>
<evidence type="ECO:0000256" key="10">
    <source>
        <dbReference type="ARBA" id="ARBA00023239"/>
    </source>
</evidence>
<dbReference type="FunFam" id="3.40.449.10:FF:000005">
    <property type="entry name" value="Phosphoenolpyruvate carboxykinase [GTP]"/>
    <property type="match status" value="1"/>
</dbReference>
<keyword evidence="9 11" id="KW-0464">Manganese</keyword>
<accession>A0A931DWL1</accession>
<feature type="domain" description="Phosphoenolpyruvate carboxykinase C-terminal P-loop" evidence="12">
    <location>
        <begin position="245"/>
        <end position="602"/>
    </location>
</feature>
<keyword evidence="5 11" id="KW-0479">Metal-binding</keyword>
<comment type="subcellular location">
    <subcellularLocation>
        <location evidence="11">Cytoplasm</location>
    </subcellularLocation>
</comment>
<dbReference type="Gene3D" id="3.90.228.20">
    <property type="match status" value="1"/>
</dbReference>
<evidence type="ECO:0000313" key="14">
    <source>
        <dbReference type="EMBL" id="MBG6122859.1"/>
    </source>
</evidence>
<evidence type="ECO:0000256" key="6">
    <source>
        <dbReference type="ARBA" id="ARBA00022741"/>
    </source>
</evidence>
<comment type="similarity">
    <text evidence="2 11">Belongs to the phosphoenolpyruvate carboxykinase [GTP] family.</text>
</comment>
<feature type="binding site" evidence="11">
    <location>
        <begin position="272"/>
        <end position="277"/>
    </location>
    <ligand>
        <name>GTP</name>
        <dbReference type="ChEBI" id="CHEBI:37565"/>
    </ligand>
</feature>
<feature type="domain" description="Phosphoenolpyruvate carboxykinase GTP-utilising N-terminal" evidence="13">
    <location>
        <begin position="22"/>
        <end position="241"/>
    </location>
</feature>
<dbReference type="PROSITE" id="PS00505">
    <property type="entry name" value="PEPCK_GTP"/>
    <property type="match status" value="1"/>
</dbReference>
<dbReference type="Pfam" id="PF17297">
    <property type="entry name" value="PEPCK_N"/>
    <property type="match status" value="1"/>
</dbReference>
<dbReference type="GO" id="GO:0071333">
    <property type="term" value="P:cellular response to glucose stimulus"/>
    <property type="evidence" value="ECO:0007669"/>
    <property type="project" value="TreeGrafter"/>
</dbReference>
<keyword evidence="10 11" id="KW-0456">Lyase</keyword>
<dbReference type="GO" id="GO:0005829">
    <property type="term" value="C:cytosol"/>
    <property type="evidence" value="ECO:0007669"/>
    <property type="project" value="TreeGrafter"/>
</dbReference>
<comment type="function">
    <text evidence="11">Catalyzes the conversion of oxaloacetate (OAA) to phosphoenolpyruvate (PEP), the rate-limiting step in the metabolic pathway that produces glucose from lactate and other precursors derived from the citric acid cycle.</text>
</comment>
<evidence type="ECO:0000256" key="4">
    <source>
        <dbReference type="ARBA" id="ARBA00022432"/>
    </source>
</evidence>
<keyword evidence="8 11" id="KW-0342">GTP-binding</keyword>
<dbReference type="CDD" id="cd00819">
    <property type="entry name" value="PEPCK_GTP"/>
    <property type="match status" value="1"/>
</dbReference>
<dbReference type="InterPro" id="IPR008209">
    <property type="entry name" value="PEP_carboxykinase_GTP"/>
</dbReference>
<dbReference type="GO" id="GO:0004613">
    <property type="term" value="F:phosphoenolpyruvate carboxykinase (GTP) activity"/>
    <property type="evidence" value="ECO:0007669"/>
    <property type="project" value="UniProtKB-UniRule"/>
</dbReference>
<feature type="binding site" evidence="11">
    <location>
        <position position="249"/>
    </location>
    <ligand>
        <name>Mn(2+)</name>
        <dbReference type="ChEBI" id="CHEBI:29035"/>
    </ligand>
</feature>
<evidence type="ECO:0000256" key="9">
    <source>
        <dbReference type="ARBA" id="ARBA00023211"/>
    </source>
</evidence>
<feature type="binding site" evidence="11">
    <location>
        <position position="419"/>
    </location>
    <ligand>
        <name>GTP</name>
        <dbReference type="ChEBI" id="CHEBI:37565"/>
    </ligand>
</feature>
<feature type="binding site" evidence="11">
    <location>
        <begin position="514"/>
        <end position="517"/>
    </location>
    <ligand>
        <name>GTP</name>
        <dbReference type="ChEBI" id="CHEBI:37565"/>
    </ligand>
</feature>
<comment type="cofactor">
    <cofactor evidence="11">
        <name>Mn(2+)</name>
        <dbReference type="ChEBI" id="CHEBI:29035"/>
    </cofactor>
    <text evidence="11">Binds 1 Mn(2+) ion per subunit.</text>
</comment>
<dbReference type="GO" id="GO:0046327">
    <property type="term" value="P:glycerol biosynthetic process from pyruvate"/>
    <property type="evidence" value="ECO:0007669"/>
    <property type="project" value="TreeGrafter"/>
</dbReference>
<dbReference type="SUPFAM" id="SSF68923">
    <property type="entry name" value="PEP carboxykinase N-terminal domain"/>
    <property type="match status" value="1"/>
</dbReference>
<evidence type="ECO:0000259" key="13">
    <source>
        <dbReference type="Pfam" id="PF17297"/>
    </source>
</evidence>
<dbReference type="PIRSF" id="PIRSF001348">
    <property type="entry name" value="PEP_carboxykinase_GTP"/>
    <property type="match status" value="1"/>
</dbReference>
<evidence type="ECO:0000256" key="11">
    <source>
        <dbReference type="HAMAP-Rule" id="MF_00452"/>
    </source>
</evidence>
<dbReference type="GO" id="GO:0033993">
    <property type="term" value="P:response to lipid"/>
    <property type="evidence" value="ECO:0007669"/>
    <property type="project" value="TreeGrafter"/>
</dbReference>
<dbReference type="GO" id="GO:0042594">
    <property type="term" value="P:response to starvation"/>
    <property type="evidence" value="ECO:0007669"/>
    <property type="project" value="TreeGrafter"/>
</dbReference>
<name>A0A931DWL1_9CORY</name>
<feature type="binding site" evidence="11">
    <location>
        <position position="296"/>
    </location>
    <ligand>
        <name>Mn(2+)</name>
        <dbReference type="ChEBI" id="CHEBI:29035"/>
    </ligand>
</feature>
<keyword evidence="15" id="KW-1185">Reference proteome</keyword>
<comment type="catalytic activity">
    <reaction evidence="11">
        <text>oxaloacetate + GTP = phosphoenolpyruvate + GDP + CO2</text>
        <dbReference type="Rhea" id="RHEA:10388"/>
        <dbReference type="ChEBI" id="CHEBI:16452"/>
        <dbReference type="ChEBI" id="CHEBI:16526"/>
        <dbReference type="ChEBI" id="CHEBI:37565"/>
        <dbReference type="ChEBI" id="CHEBI:58189"/>
        <dbReference type="ChEBI" id="CHEBI:58702"/>
        <dbReference type="EC" id="4.1.1.32"/>
    </reaction>
</comment>
<dbReference type="Gene3D" id="3.40.449.10">
    <property type="entry name" value="Phosphoenolpyruvate Carboxykinase, domain 1"/>
    <property type="match status" value="1"/>
</dbReference>
<evidence type="ECO:0000259" key="12">
    <source>
        <dbReference type="Pfam" id="PF00821"/>
    </source>
</evidence>
<evidence type="ECO:0000256" key="5">
    <source>
        <dbReference type="ARBA" id="ARBA00022723"/>
    </source>
</evidence>
<dbReference type="GO" id="GO:0019543">
    <property type="term" value="P:propionate catabolic process"/>
    <property type="evidence" value="ECO:0007669"/>
    <property type="project" value="TreeGrafter"/>
</dbReference>
<feature type="binding site" evidence="11">
    <location>
        <position position="81"/>
    </location>
    <ligand>
        <name>substrate</name>
    </ligand>
</feature>
<reference evidence="14" key="1">
    <citation type="submission" date="2020-11" db="EMBL/GenBank/DDBJ databases">
        <title>Sequencing the genomes of 1000 actinobacteria strains.</title>
        <authorList>
            <person name="Klenk H.-P."/>
        </authorList>
    </citation>
    <scope>NUCLEOTIDE SEQUENCE</scope>
    <source>
        <strain evidence="14">DSM 45632</strain>
    </source>
</reference>
<sequence>MATAVKGLQGTAPTENEQLIAWINEAVDLFQPERVVFADGSDEEWDRLTTELVEKGTLIKLNPEKRPNSFLARSHPSDVARVESRTFISTPTEDGAGPTNNWVDPEELKAEMREHFRGSMKGRTMYVVPFCMGPLGDPDPKLGVQLTDSEYVVLSMRIMTRMGQEALDKIGPDGDFVHCLHSVGAPLEPGEEDVAWPCNDTKYISQFPETKEIWSYGSGYGGNAILAKKCYALRIASVMAREEGWMAEHMLILKLISPEGKNYHMTAAFPSACGKTNLAMITPTVPGWKSEVVGDDIAWLKLRDDGLYAVNPENGFFGVAPGTNYASNPIAMETMEPGNTLFTNVALTDDGDVWWEGMDGDVPEHLIDWRGNDWTPESGEVAAHPNSRYCVAISQCPSAAEEFDDWRGVKVDAILFGGRRPDTVPLVSQARDWNHGTMIGSLLSSGQTAASLEAKVGSLRHDPMAMLPFIGYNVGDYFQNWIDMGNKGGDKLPAIFLVNWFRRGTDGRFLWPGFGENSRVLKWIVDRIEGRVEAEPTAAGLTARAEDLDLEGLDTPLEDIKEALDADPEKWDNDLTEGEEYLKTLGDRVPGEIFDELAKTKAQL</sequence>
<dbReference type="GO" id="GO:0030145">
    <property type="term" value="F:manganese ion binding"/>
    <property type="evidence" value="ECO:0007669"/>
    <property type="project" value="UniProtKB-UniRule"/>
</dbReference>
<dbReference type="Proteomes" id="UP000658613">
    <property type="component" value="Unassembled WGS sequence"/>
</dbReference>
<proteinExistence type="inferred from homology"/>
<feature type="binding site" evidence="11">
    <location>
        <position position="229"/>
    </location>
    <ligand>
        <name>Mn(2+)</name>
        <dbReference type="ChEBI" id="CHEBI:29035"/>
    </ligand>
</feature>
<feature type="active site" evidence="11">
    <location>
        <position position="273"/>
    </location>
</feature>
<dbReference type="EMBL" id="JADOUE010000001">
    <property type="protein sequence ID" value="MBG6122859.1"/>
    <property type="molecule type" value="Genomic_DNA"/>
</dbReference>